<feature type="region of interest" description="Disordered" evidence="1">
    <location>
        <begin position="351"/>
        <end position="530"/>
    </location>
</feature>
<dbReference type="AlphaFoldDB" id="A0AAV6GT71"/>
<reference evidence="2" key="1">
    <citation type="submission" date="2020-10" db="EMBL/GenBank/DDBJ databases">
        <title>Chromosome-scale genome assembly of the Allis shad, Alosa alosa.</title>
        <authorList>
            <person name="Margot Z."/>
            <person name="Christophe K."/>
            <person name="Cabau C."/>
            <person name="Louis A."/>
            <person name="Berthelot C."/>
            <person name="Parey E."/>
            <person name="Roest Crollius H."/>
            <person name="Montfort J."/>
            <person name="Robinson-Rechavi M."/>
            <person name="Bucao C."/>
            <person name="Bouchez O."/>
            <person name="Gislard M."/>
            <person name="Lluch J."/>
            <person name="Milhes M."/>
            <person name="Lampietro C."/>
            <person name="Lopez Roques C."/>
            <person name="Donnadieu C."/>
            <person name="Braasch I."/>
            <person name="Desvignes T."/>
            <person name="Postlethwait J."/>
            <person name="Bobe J."/>
            <person name="Guiguen Y."/>
        </authorList>
    </citation>
    <scope>NUCLEOTIDE SEQUENCE</scope>
    <source>
        <strain evidence="2">M-15738</strain>
        <tissue evidence="2">Blood</tissue>
    </source>
</reference>
<feature type="compositionally biased region" description="Polar residues" evidence="1">
    <location>
        <begin position="179"/>
        <end position="194"/>
    </location>
</feature>
<proteinExistence type="predicted"/>
<evidence type="ECO:0000313" key="3">
    <source>
        <dbReference type="Proteomes" id="UP000823561"/>
    </source>
</evidence>
<evidence type="ECO:0000313" key="2">
    <source>
        <dbReference type="EMBL" id="KAG5278318.1"/>
    </source>
</evidence>
<feature type="compositionally biased region" description="Basic and acidic residues" evidence="1">
    <location>
        <begin position="351"/>
        <end position="380"/>
    </location>
</feature>
<dbReference type="EMBL" id="JADWDJ010000007">
    <property type="protein sequence ID" value="KAG5278318.1"/>
    <property type="molecule type" value="Genomic_DNA"/>
</dbReference>
<keyword evidence="3" id="KW-1185">Reference proteome</keyword>
<dbReference type="Proteomes" id="UP000823561">
    <property type="component" value="Chromosome 7"/>
</dbReference>
<feature type="compositionally biased region" description="Basic and acidic residues" evidence="1">
    <location>
        <begin position="469"/>
        <end position="507"/>
    </location>
</feature>
<sequence>MYRYFTQPKADPSQETMEEESIPPTVRYCMTLLEKVTVPRHRSHQSHVVCVDRSALVALLHHMLEKEKEHVDEIERLKVVVDELRMDSHLMRAQLQRRPAPVHEVTAHLPSPPAEESRNVGLPSQDAPAVLPAPSQSRATEGQVESDENVSAARLRRRVKKAVASSPATSGPRAGEDGATSSNVIPPQASSSTVLREEKLCQTTPCSTTSIQLTGTDAESCQQDLRVVAQKKASSSSSSFSSSSSSCSSNSSSDRARVARRPLPVLIRGTGRSVPPNSLQGQCSGTDDEICNPLRKQPSQPGILAGLKAPLDMDTPVQKRDEPEDRLFTPLDEEDVTREMSIQEEILERAVTEREARRNGEEEKAEEVRQLKRKEQEKLFRHLQNRKQQNLNLLEERRNDEEEKKKTVKKGKKKLPEETSKEKAKNKLGGKVREEKIKKERCEESQMNLTQEHEEWFGTQNPGRVWNPEPRKSKKEPGKAERQEHSQPEQHRPRTKGQRTEKGKVEDTNMSQAEKKRKTHQAVEQQEKHIRESARGRRVGICGETLMKAFNAVVTCFCLPFCLCVRLSECCCCCTCVLNG</sequence>
<feature type="compositionally biased region" description="Basic and acidic residues" evidence="1">
    <location>
        <begin position="414"/>
        <end position="444"/>
    </location>
</feature>
<comment type="caution">
    <text evidence="2">The sequence shown here is derived from an EMBL/GenBank/DDBJ whole genome shotgun (WGS) entry which is preliminary data.</text>
</comment>
<organism evidence="2 3">
    <name type="scientific">Alosa alosa</name>
    <name type="common">allis shad</name>
    <dbReference type="NCBI Taxonomy" id="278164"/>
    <lineage>
        <taxon>Eukaryota</taxon>
        <taxon>Metazoa</taxon>
        <taxon>Chordata</taxon>
        <taxon>Craniata</taxon>
        <taxon>Vertebrata</taxon>
        <taxon>Euteleostomi</taxon>
        <taxon>Actinopterygii</taxon>
        <taxon>Neopterygii</taxon>
        <taxon>Teleostei</taxon>
        <taxon>Clupei</taxon>
        <taxon>Clupeiformes</taxon>
        <taxon>Clupeoidei</taxon>
        <taxon>Clupeidae</taxon>
        <taxon>Alosa</taxon>
    </lineage>
</organism>
<name>A0AAV6GT71_9TELE</name>
<protein>
    <submittedName>
        <fullName evidence="2">Uncharacterized protein</fullName>
    </submittedName>
</protein>
<feature type="compositionally biased region" description="Basic and acidic residues" evidence="1">
    <location>
        <begin position="394"/>
        <end position="405"/>
    </location>
</feature>
<feature type="compositionally biased region" description="Low complexity" evidence="1">
    <location>
        <begin position="234"/>
        <end position="253"/>
    </location>
</feature>
<evidence type="ECO:0000256" key="1">
    <source>
        <dbReference type="SAM" id="MobiDB-lite"/>
    </source>
</evidence>
<gene>
    <name evidence="2" type="ORF">AALO_G00097630</name>
</gene>
<feature type="region of interest" description="Disordered" evidence="1">
    <location>
        <begin position="1"/>
        <end position="21"/>
    </location>
</feature>
<feature type="region of interest" description="Disordered" evidence="1">
    <location>
        <begin position="233"/>
        <end position="262"/>
    </location>
</feature>
<accession>A0AAV6GT71</accession>
<feature type="region of interest" description="Disordered" evidence="1">
    <location>
        <begin position="95"/>
        <end position="196"/>
    </location>
</feature>